<dbReference type="EMBL" id="JFAX01000026">
    <property type="protein sequence ID" value="EXI65241.1"/>
    <property type="molecule type" value="Genomic_DNA"/>
</dbReference>
<keyword evidence="2" id="KW-1185">Reference proteome</keyword>
<reference evidence="1" key="1">
    <citation type="submission" date="2014-02" db="EMBL/GenBank/DDBJ databases">
        <title>Expanding our view of genomic diversity in Candidatus Accumulibacter clades.</title>
        <authorList>
            <person name="Skennerton C.T."/>
            <person name="Barr J.J."/>
            <person name="Slater F.R."/>
            <person name="Bond P.L."/>
            <person name="Tyson G.W."/>
        </authorList>
    </citation>
    <scope>NUCLEOTIDE SEQUENCE [LARGE SCALE GENOMIC DNA]</scope>
</reference>
<comment type="caution">
    <text evidence="1">The sequence shown here is derived from an EMBL/GenBank/DDBJ whole genome shotgun (WGS) entry which is preliminary data.</text>
</comment>
<dbReference type="AlphaFoldDB" id="A0A011MRL5"/>
<accession>A0A011MRL5</accession>
<name>A0A011MRL5_9PROT</name>
<gene>
    <name evidence="1" type="ORF">AW08_03404</name>
</gene>
<evidence type="ECO:0000313" key="1">
    <source>
        <dbReference type="EMBL" id="EXI65241.1"/>
    </source>
</evidence>
<dbReference type="Proteomes" id="UP000020218">
    <property type="component" value="Unassembled WGS sequence"/>
</dbReference>
<proteinExistence type="predicted"/>
<sequence>MPAQLVERAEIHELHRHLVESGEVLLEILQLLAELQHEQAQQPGAVRLRRFGRRIEDAQRDAFAVGDQRRMTEHQLPTAGIDLHQLRQRAKAPVAQIRILARRLVQLGKLLSRRASPFGAQLVQVAAQAELAAALV</sequence>
<evidence type="ECO:0000313" key="2">
    <source>
        <dbReference type="Proteomes" id="UP000020218"/>
    </source>
</evidence>
<protein>
    <submittedName>
        <fullName evidence="1">Uncharacterized protein</fullName>
    </submittedName>
</protein>
<organism evidence="1 2">
    <name type="scientific">Candidatus Accumulibacter adjunctus</name>
    <dbReference type="NCBI Taxonomy" id="1454001"/>
    <lineage>
        <taxon>Bacteria</taxon>
        <taxon>Pseudomonadati</taxon>
        <taxon>Pseudomonadota</taxon>
        <taxon>Betaproteobacteria</taxon>
        <taxon>Candidatus Accumulibacter</taxon>
    </lineage>
</organism>